<dbReference type="AlphaFoldDB" id="A0A382TNB2"/>
<evidence type="ECO:0000313" key="1">
    <source>
        <dbReference type="EMBL" id="SVD23265.1"/>
    </source>
</evidence>
<accession>A0A382TNB2</accession>
<protein>
    <submittedName>
        <fullName evidence="1">Uncharacterized protein</fullName>
    </submittedName>
</protein>
<dbReference type="EMBL" id="UINC01137740">
    <property type="protein sequence ID" value="SVD23265.1"/>
    <property type="molecule type" value="Genomic_DNA"/>
</dbReference>
<organism evidence="1">
    <name type="scientific">marine metagenome</name>
    <dbReference type="NCBI Taxonomy" id="408172"/>
    <lineage>
        <taxon>unclassified sequences</taxon>
        <taxon>metagenomes</taxon>
        <taxon>ecological metagenomes</taxon>
    </lineage>
</organism>
<name>A0A382TNB2_9ZZZZ</name>
<gene>
    <name evidence="1" type="ORF">METZ01_LOCUS376119</name>
</gene>
<reference evidence="1" key="1">
    <citation type="submission" date="2018-05" db="EMBL/GenBank/DDBJ databases">
        <authorList>
            <person name="Lanie J.A."/>
            <person name="Ng W.-L."/>
            <person name="Kazmierczak K.M."/>
            <person name="Andrzejewski T.M."/>
            <person name="Davidsen T.M."/>
            <person name="Wayne K.J."/>
            <person name="Tettelin H."/>
            <person name="Glass J.I."/>
            <person name="Rusch D."/>
            <person name="Podicherti R."/>
            <person name="Tsui H.-C.T."/>
            <person name="Winkler M.E."/>
        </authorList>
    </citation>
    <scope>NUCLEOTIDE SEQUENCE</scope>
</reference>
<proteinExistence type="predicted"/>
<sequence>MLYGSPDSVQYPNQDYAQAISIRVSNVVTILDPRRSDSQSNAWTMISLLKKTQPIDTNKKVLPTKRRFLPECATGWPGRSARCRSDGRHGRELVDYTTLHRFLA</sequence>